<name>A0A6J5KVS6_9CAUD</name>
<organism evidence="1">
    <name type="scientific">uncultured Caudovirales phage</name>
    <dbReference type="NCBI Taxonomy" id="2100421"/>
    <lineage>
        <taxon>Viruses</taxon>
        <taxon>Duplodnaviria</taxon>
        <taxon>Heunggongvirae</taxon>
        <taxon>Uroviricota</taxon>
        <taxon>Caudoviricetes</taxon>
        <taxon>Peduoviridae</taxon>
        <taxon>Maltschvirus</taxon>
        <taxon>Maltschvirus maltsch</taxon>
    </lineage>
</organism>
<protein>
    <submittedName>
        <fullName evidence="1">Uncharacterized protein</fullName>
    </submittedName>
</protein>
<reference evidence="1" key="1">
    <citation type="submission" date="2020-04" db="EMBL/GenBank/DDBJ databases">
        <authorList>
            <person name="Chiriac C."/>
            <person name="Salcher M."/>
            <person name="Ghai R."/>
            <person name="Kavagutti S V."/>
        </authorList>
    </citation>
    <scope>NUCLEOTIDE SEQUENCE</scope>
</reference>
<evidence type="ECO:0000313" key="1">
    <source>
        <dbReference type="EMBL" id="CAB4126514.1"/>
    </source>
</evidence>
<accession>A0A6J5KVS6</accession>
<dbReference type="EMBL" id="LR796205">
    <property type="protein sequence ID" value="CAB4126514.1"/>
    <property type="molecule type" value="Genomic_DNA"/>
</dbReference>
<proteinExistence type="predicted"/>
<gene>
    <name evidence="1" type="ORF">UFOVP80_13</name>
</gene>
<sequence length="71" mass="8021">MDWFKKHVDTVVILGGILTSILWMNGKFNDVKDEINEVKTEVAVMKAVLIMKNIMPIELAATQTNSQTKTE</sequence>